<evidence type="ECO:0000259" key="2">
    <source>
        <dbReference type="PROSITE" id="PS01033"/>
    </source>
</evidence>
<evidence type="ECO:0000313" key="3">
    <source>
        <dbReference type="EMBL" id="KIC93276.1"/>
    </source>
</evidence>
<evidence type="ECO:0000313" key="4">
    <source>
        <dbReference type="Proteomes" id="UP000031408"/>
    </source>
</evidence>
<dbReference type="Pfam" id="PF00042">
    <property type="entry name" value="Globin"/>
    <property type="match status" value="1"/>
</dbReference>
<dbReference type="GO" id="GO:0046210">
    <property type="term" value="P:nitric oxide catabolic process"/>
    <property type="evidence" value="ECO:0007669"/>
    <property type="project" value="TreeGrafter"/>
</dbReference>
<feature type="domain" description="Globin" evidence="2">
    <location>
        <begin position="2"/>
        <end position="137"/>
    </location>
</feature>
<dbReference type="GO" id="GO:0071500">
    <property type="term" value="P:cellular response to nitrosative stress"/>
    <property type="evidence" value="ECO:0007669"/>
    <property type="project" value="TreeGrafter"/>
</dbReference>
<dbReference type="PANTHER" id="PTHR43396:SF6">
    <property type="entry name" value="ABL201WP"/>
    <property type="match status" value="1"/>
</dbReference>
<keyword evidence="4" id="KW-1185">Reference proteome</keyword>
<name>A0A0C1L0Z1_9BACT</name>
<comment type="caution">
    <text evidence="3">The sequence shown here is derived from an EMBL/GenBank/DDBJ whole genome shotgun (WGS) entry which is preliminary data.</text>
</comment>
<dbReference type="GO" id="GO:0005344">
    <property type="term" value="F:oxygen carrier activity"/>
    <property type="evidence" value="ECO:0007669"/>
    <property type="project" value="UniProtKB-KW"/>
</dbReference>
<dbReference type="InterPro" id="IPR009050">
    <property type="entry name" value="Globin-like_sf"/>
</dbReference>
<accession>A0A0C1L0Z1</accession>
<keyword evidence="1" id="KW-0408">Iron</keyword>
<dbReference type="GO" id="GO:0020037">
    <property type="term" value="F:heme binding"/>
    <property type="evidence" value="ECO:0007669"/>
    <property type="project" value="InterPro"/>
</dbReference>
<keyword evidence="1" id="KW-0561">Oxygen transport</keyword>
<sequence>MEMTPRQMQCVRNSWRNFRDLDPAFFSEPFYAKLFADHPAAKKVFGDNLAEHFSFLHEMLSQLVSRIDRPDQLLITCSRIARNNAALGMNEKFYEWYGHALIWTLRQGAGADWNMETEQSWISYYKYLVDQIHNLQHGIAEAIDH</sequence>
<organism evidence="3 4">
    <name type="scientific">Flavihumibacter solisilvae</name>
    <dbReference type="NCBI Taxonomy" id="1349421"/>
    <lineage>
        <taxon>Bacteria</taxon>
        <taxon>Pseudomonadati</taxon>
        <taxon>Bacteroidota</taxon>
        <taxon>Chitinophagia</taxon>
        <taxon>Chitinophagales</taxon>
        <taxon>Chitinophagaceae</taxon>
        <taxon>Flavihumibacter</taxon>
    </lineage>
</organism>
<dbReference type="InterPro" id="IPR000971">
    <property type="entry name" value="Globin"/>
</dbReference>
<dbReference type="STRING" id="1349421.OI18_18680"/>
<dbReference type="SUPFAM" id="SSF46458">
    <property type="entry name" value="Globin-like"/>
    <property type="match status" value="1"/>
</dbReference>
<dbReference type="GO" id="GO:0019825">
    <property type="term" value="F:oxygen binding"/>
    <property type="evidence" value="ECO:0007669"/>
    <property type="project" value="InterPro"/>
</dbReference>
<dbReference type="PANTHER" id="PTHR43396">
    <property type="entry name" value="FLAVOHEMOPROTEIN"/>
    <property type="match status" value="1"/>
</dbReference>
<proteinExistence type="inferred from homology"/>
<reference evidence="3 4" key="1">
    <citation type="submission" date="2014-11" db="EMBL/GenBank/DDBJ databases">
        <title>Genome sequence of Flavihumibacter solisilvae 3-3.</title>
        <authorList>
            <person name="Zhou G."/>
            <person name="Li M."/>
            <person name="Wang G."/>
        </authorList>
    </citation>
    <scope>NUCLEOTIDE SEQUENCE [LARGE SCALE GENOMIC DNA]</scope>
    <source>
        <strain evidence="3 4">3-3</strain>
    </source>
</reference>
<evidence type="ECO:0000256" key="1">
    <source>
        <dbReference type="RuleBase" id="RU000356"/>
    </source>
</evidence>
<gene>
    <name evidence="3" type="ORF">OI18_18680</name>
</gene>
<keyword evidence="1" id="KW-0813">Transport</keyword>
<dbReference type="EMBL" id="JSVC01000021">
    <property type="protein sequence ID" value="KIC93276.1"/>
    <property type="molecule type" value="Genomic_DNA"/>
</dbReference>
<comment type="similarity">
    <text evidence="1">Belongs to the globin family.</text>
</comment>
<keyword evidence="1" id="KW-0349">Heme</keyword>
<dbReference type="PROSITE" id="PS01033">
    <property type="entry name" value="GLOBIN"/>
    <property type="match status" value="1"/>
</dbReference>
<dbReference type="InterPro" id="IPR012292">
    <property type="entry name" value="Globin/Proto"/>
</dbReference>
<dbReference type="Gene3D" id="1.10.490.10">
    <property type="entry name" value="Globins"/>
    <property type="match status" value="1"/>
</dbReference>
<keyword evidence="1" id="KW-0479">Metal-binding</keyword>
<dbReference type="GO" id="GO:0008941">
    <property type="term" value="F:nitric oxide dioxygenase NAD(P)H activity"/>
    <property type="evidence" value="ECO:0007669"/>
    <property type="project" value="TreeGrafter"/>
</dbReference>
<dbReference type="GO" id="GO:0071949">
    <property type="term" value="F:FAD binding"/>
    <property type="evidence" value="ECO:0007669"/>
    <property type="project" value="TreeGrafter"/>
</dbReference>
<protein>
    <recommendedName>
        <fullName evidence="2">Globin domain-containing protein</fullName>
    </recommendedName>
</protein>
<dbReference type="AlphaFoldDB" id="A0A0C1L0Z1"/>
<dbReference type="Proteomes" id="UP000031408">
    <property type="component" value="Unassembled WGS sequence"/>
</dbReference>